<dbReference type="InterPro" id="IPR001356">
    <property type="entry name" value="HD"/>
</dbReference>
<feature type="region of interest" description="Disordered" evidence="4">
    <location>
        <begin position="1"/>
        <end position="92"/>
    </location>
</feature>
<protein>
    <recommendedName>
        <fullName evidence="5">Homeobox domain-containing protein</fullName>
    </recommendedName>
</protein>
<evidence type="ECO:0000259" key="5">
    <source>
        <dbReference type="PROSITE" id="PS50071"/>
    </source>
</evidence>
<dbReference type="SMART" id="SM00389">
    <property type="entry name" value="HOX"/>
    <property type="match status" value="1"/>
</dbReference>
<name>A0ABQ8SJ59_PERAM</name>
<dbReference type="CDD" id="cd00086">
    <property type="entry name" value="homeodomain"/>
    <property type="match status" value="1"/>
</dbReference>
<comment type="caution">
    <text evidence="6">The sequence shown here is derived from an EMBL/GenBank/DDBJ whole genome shotgun (WGS) entry which is preliminary data.</text>
</comment>
<evidence type="ECO:0000256" key="4">
    <source>
        <dbReference type="SAM" id="MobiDB-lite"/>
    </source>
</evidence>
<keyword evidence="7" id="KW-1185">Reference proteome</keyword>
<gene>
    <name evidence="6" type="ORF">ANN_16042</name>
</gene>
<evidence type="ECO:0000313" key="7">
    <source>
        <dbReference type="Proteomes" id="UP001148838"/>
    </source>
</evidence>
<dbReference type="InterPro" id="IPR009057">
    <property type="entry name" value="Homeodomain-like_sf"/>
</dbReference>
<evidence type="ECO:0000256" key="1">
    <source>
        <dbReference type="ARBA" id="ARBA00004123"/>
    </source>
</evidence>
<keyword evidence="2 3" id="KW-0238">DNA-binding</keyword>
<feature type="domain" description="Homeobox" evidence="5">
    <location>
        <begin position="87"/>
        <end position="136"/>
    </location>
</feature>
<dbReference type="SUPFAM" id="SSF46689">
    <property type="entry name" value="Homeodomain-like"/>
    <property type="match status" value="1"/>
</dbReference>
<organism evidence="6 7">
    <name type="scientific">Periplaneta americana</name>
    <name type="common">American cockroach</name>
    <name type="synonym">Blatta americana</name>
    <dbReference type="NCBI Taxonomy" id="6978"/>
    <lineage>
        <taxon>Eukaryota</taxon>
        <taxon>Metazoa</taxon>
        <taxon>Ecdysozoa</taxon>
        <taxon>Arthropoda</taxon>
        <taxon>Hexapoda</taxon>
        <taxon>Insecta</taxon>
        <taxon>Pterygota</taxon>
        <taxon>Neoptera</taxon>
        <taxon>Polyneoptera</taxon>
        <taxon>Dictyoptera</taxon>
        <taxon>Blattodea</taxon>
        <taxon>Blattoidea</taxon>
        <taxon>Blattidae</taxon>
        <taxon>Blattinae</taxon>
        <taxon>Periplaneta</taxon>
    </lineage>
</organism>
<dbReference type="PANTHER" id="PTHR31854:SF2">
    <property type="entry name" value="TUBULIN POLYGLUTAMYLASE COMPLEX SUBUNIT 2"/>
    <property type="match status" value="1"/>
</dbReference>
<dbReference type="PANTHER" id="PTHR31854">
    <property type="entry name" value="TUBULIN POLYGLUTAMYLASE COMPLEX SUBUNIT 2"/>
    <property type="match status" value="1"/>
</dbReference>
<dbReference type="EMBL" id="JAJSOF020000027">
    <property type="protein sequence ID" value="KAJ4433731.1"/>
    <property type="molecule type" value="Genomic_DNA"/>
</dbReference>
<evidence type="ECO:0000313" key="6">
    <source>
        <dbReference type="EMBL" id="KAJ4433731.1"/>
    </source>
</evidence>
<feature type="compositionally biased region" description="Basic residues" evidence="4">
    <location>
        <begin position="68"/>
        <end position="79"/>
    </location>
</feature>
<sequence length="355" mass="41045">MSPGSSTESYPAFPQLGLRENPGKNLNQVTCPDRDSNPDHLVSRPAVLTVTPQNQRKENTGDHLNMNHTHHHHHHHHHNGTSTPKQNKQRRSRTNFTLEQLNELERLFDETHYPDAFMREELSQRLGLSEARVQSFSMRGLMVEKLNSALLQVFTFHWFGSRTGEQSAENTKVKCRKRTCLSTGRKFTRTKLPRRKERGCPIFTETMVENIHKGGAPIGNMKINSMSELRRLAGVKSMGDAECPTLLDIAICSEQDDPRQRPNFGVKCKIFALDACQGIGKVCLVYLHNSECESALKREDPKIWLLDRSFEWHYLAADFTQYFRMMLVHQGLPQWQFKFTPMDHYYEISLQCYTE</sequence>
<reference evidence="6 7" key="1">
    <citation type="journal article" date="2022" name="Allergy">
        <title>Genome assembly and annotation of Periplaneta americana reveal a comprehensive cockroach allergen profile.</title>
        <authorList>
            <person name="Wang L."/>
            <person name="Xiong Q."/>
            <person name="Saelim N."/>
            <person name="Wang L."/>
            <person name="Nong W."/>
            <person name="Wan A.T."/>
            <person name="Shi M."/>
            <person name="Liu X."/>
            <person name="Cao Q."/>
            <person name="Hui J.H.L."/>
            <person name="Sookrung N."/>
            <person name="Leung T.F."/>
            <person name="Tungtrongchitr A."/>
            <person name="Tsui S.K.W."/>
        </authorList>
    </citation>
    <scope>NUCLEOTIDE SEQUENCE [LARGE SCALE GENOMIC DNA]</scope>
    <source>
        <strain evidence="6">PWHHKU_190912</strain>
    </source>
</reference>
<dbReference type="PROSITE" id="PS50071">
    <property type="entry name" value="HOMEOBOX_2"/>
    <property type="match status" value="1"/>
</dbReference>
<comment type="subcellular location">
    <subcellularLocation>
        <location evidence="1 2 3">Nucleus</location>
    </subcellularLocation>
</comment>
<keyword evidence="2 3" id="KW-0539">Nucleus</keyword>
<evidence type="ECO:0000256" key="2">
    <source>
        <dbReference type="PROSITE-ProRule" id="PRU00108"/>
    </source>
</evidence>
<proteinExistence type="predicted"/>
<feature type="DNA-binding region" description="Homeobox" evidence="2">
    <location>
        <begin position="89"/>
        <end position="137"/>
    </location>
</feature>
<dbReference type="Proteomes" id="UP001148838">
    <property type="component" value="Unassembled WGS sequence"/>
</dbReference>
<accession>A0ABQ8SJ59</accession>
<dbReference type="InterPro" id="IPR039231">
    <property type="entry name" value="TPGS2"/>
</dbReference>
<dbReference type="Gene3D" id="1.10.10.60">
    <property type="entry name" value="Homeodomain-like"/>
    <property type="match status" value="1"/>
</dbReference>
<keyword evidence="2 3" id="KW-0371">Homeobox</keyword>
<dbReference type="Pfam" id="PF00046">
    <property type="entry name" value="Homeodomain"/>
    <property type="match status" value="1"/>
</dbReference>
<feature type="compositionally biased region" description="Basic and acidic residues" evidence="4">
    <location>
        <begin position="32"/>
        <end position="42"/>
    </location>
</feature>
<evidence type="ECO:0000256" key="3">
    <source>
        <dbReference type="RuleBase" id="RU000682"/>
    </source>
</evidence>